<evidence type="ECO:0000259" key="3">
    <source>
        <dbReference type="Pfam" id="PF05003"/>
    </source>
</evidence>
<dbReference type="Pfam" id="PF01712">
    <property type="entry name" value="dNK"/>
    <property type="match status" value="1"/>
</dbReference>
<feature type="region of interest" description="Disordered" evidence="1">
    <location>
        <begin position="1140"/>
        <end position="1173"/>
    </location>
</feature>
<reference evidence="5 6" key="1">
    <citation type="submission" date="2022-12" db="EMBL/GenBank/DDBJ databases">
        <title>Chromosome-scale assembly of the Ensete ventricosum genome.</title>
        <authorList>
            <person name="Dussert Y."/>
            <person name="Stocks J."/>
            <person name="Wendawek A."/>
            <person name="Woldeyes F."/>
            <person name="Nichols R.A."/>
            <person name="Borrell J.S."/>
        </authorList>
    </citation>
    <scope>NUCLEOTIDE SEQUENCE [LARGE SCALE GENOMIC DNA]</scope>
    <source>
        <strain evidence="6">cv. Maze</strain>
        <tissue evidence="5">Seeds</tissue>
    </source>
</reference>
<dbReference type="InterPro" id="IPR021864">
    <property type="entry name" value="DUF3475"/>
</dbReference>
<feature type="domain" description="DUF668" evidence="3">
    <location>
        <begin position="935"/>
        <end position="1020"/>
    </location>
</feature>
<dbReference type="Proteomes" id="UP001222027">
    <property type="component" value="Unassembled WGS sequence"/>
</dbReference>
<comment type="caution">
    <text evidence="5">The sequence shown here is derived from an EMBL/GenBank/DDBJ whole genome shotgun (WGS) entry which is preliminary data.</text>
</comment>
<dbReference type="EMBL" id="JAQQAF010000004">
    <property type="protein sequence ID" value="KAJ8493442.1"/>
    <property type="molecule type" value="Genomic_DNA"/>
</dbReference>
<evidence type="ECO:0000256" key="1">
    <source>
        <dbReference type="SAM" id="MobiDB-lite"/>
    </source>
</evidence>
<proteinExistence type="predicted"/>
<dbReference type="InterPro" id="IPR007700">
    <property type="entry name" value="DUF668"/>
</dbReference>
<evidence type="ECO:0008006" key="7">
    <source>
        <dbReference type="Google" id="ProtNLM"/>
    </source>
</evidence>
<dbReference type="AlphaFoldDB" id="A0AAV8R9P6"/>
<dbReference type="CDD" id="cd01673">
    <property type="entry name" value="dNK"/>
    <property type="match status" value="1"/>
</dbReference>
<dbReference type="SUPFAM" id="SSF52540">
    <property type="entry name" value="P-loop containing nucleoside triphosphate hydrolases"/>
    <property type="match status" value="1"/>
</dbReference>
<dbReference type="GO" id="GO:0045927">
    <property type="term" value="P:positive regulation of growth"/>
    <property type="evidence" value="ECO:0007669"/>
    <property type="project" value="InterPro"/>
</dbReference>
<keyword evidence="6" id="KW-1185">Reference proteome</keyword>
<evidence type="ECO:0000313" key="6">
    <source>
        <dbReference type="Proteomes" id="UP001222027"/>
    </source>
</evidence>
<dbReference type="InterPro" id="IPR027417">
    <property type="entry name" value="P-loop_NTPase"/>
</dbReference>
<accession>A0AAV8R9P6</accession>
<feature type="domain" description="Deoxynucleoside kinase" evidence="2">
    <location>
        <begin position="250"/>
        <end position="504"/>
    </location>
</feature>
<dbReference type="Pfam" id="PF05003">
    <property type="entry name" value="DUF668"/>
    <property type="match status" value="1"/>
</dbReference>
<dbReference type="InterPro" id="IPR031314">
    <property type="entry name" value="DNK_dom"/>
</dbReference>
<organism evidence="5 6">
    <name type="scientific">Ensete ventricosum</name>
    <name type="common">Abyssinian banana</name>
    <name type="synonym">Musa ensete</name>
    <dbReference type="NCBI Taxonomy" id="4639"/>
    <lineage>
        <taxon>Eukaryota</taxon>
        <taxon>Viridiplantae</taxon>
        <taxon>Streptophyta</taxon>
        <taxon>Embryophyta</taxon>
        <taxon>Tracheophyta</taxon>
        <taxon>Spermatophyta</taxon>
        <taxon>Magnoliopsida</taxon>
        <taxon>Liliopsida</taxon>
        <taxon>Zingiberales</taxon>
        <taxon>Musaceae</taxon>
        <taxon>Ensete</taxon>
    </lineage>
</organism>
<feature type="region of interest" description="Disordered" evidence="1">
    <location>
        <begin position="645"/>
        <end position="664"/>
    </location>
</feature>
<evidence type="ECO:0000259" key="2">
    <source>
        <dbReference type="Pfam" id="PF01712"/>
    </source>
</evidence>
<feature type="region of interest" description="Disordered" evidence="1">
    <location>
        <begin position="99"/>
        <end position="150"/>
    </location>
</feature>
<sequence length="1213" mass="136274">MQKLWRGNPVRCNAGWFETAAARGLFLSSLPALRFPLRPSTAILCSSQYTSRKYAPVYHSADDGSYLFLRDRVPASAHSLGGCWARGFRAVEALRNQEKGGDLEGSVEEDNEEEEEDGVAGAERSREVQQKASLAGGKSVERRARSGGSSALPAQGLELLAIPGVGPRNLRKLVDKGFEGVAQLKQLYVDKFVGKSSHKMIEYLQSSVGIIHKSHAESITSFIKEQVDEELEGDTMESTMKLSQKNRLTFCVEGNISVGKTTFLQRIAYETIELRDLVEIVPEPVGKWQDVGPDHFNILDAFYAEPQRYAYTFQNYVFVTRVMQERESSGGIKPLRLMERSVFSDRMVFVRAVYEAKWMNEMEISIYDSWFDPVISCLPGLIPDGFIYLRASPDTCHERMKSRNRTEEGGVSLQYLRDLHEKHESWLFPSQHGNNGVFSVSQLPMHMDSSLHPDIKERVFFLGGDHMHPTIQKVPALVLDCEPNIDFSKDIEAKRQYARQVAKFFDFVKKKKETTAAENVNDRKGNDPKVLLPHESGLWLPKGSGFPESARSLDFRRAMSFHSDQRSCSLCVPSAKAVAGKEELRFDKRSEKWAAFAQKAEAMEKRLQEQSFSFRDCTITPTGYFSDAADAADATELQFFRDISQTSRSTKSKPSSGKSGTTKVSEVGSVLSKAGSVGLGKAVEVLDTLGSSMTNLHLSSSFVSGVATKGNKISILSFEVANTIVKGSNLMQSLSMENIKHLKEVVLPSEGVQYLISKDMDELLRIAAADKREELKVFSKEVIRFGNRCKDPQWHNLERYFDKLASELTPQNQLKEVAKTAMEQLMTFAQYTAELYHELHALDRFGQDYRRKNQEEGCTGGVQRGDTFQMLRQELKSQRKHVKSLKKRSLWSKNLEEVLEKLVDIVHFLHLVIHDSFGSADTDKPAEETTKNQKRLGPAGLALHYANIITQIDTLVSRSSCVPTNTRDSLYQGLPPTIKHAFRSRLQSFQIKEELTIPQIRAEMEISLRWLVPIANNTTKAHHGFGWVGEWANTGSEVNRKPSGQIELTRMETFHHADKDKTEAYILDLLIWLHHLVRRSKPGSGGIRSPIKSPGCSPAQLLTATSPAGKPSVPSSMLTQEDQEMLRCVNFRTLTPGISRSQEFDMAKTKPGKHSRLSKSNSHSPTSSSKKDFFVSRKPSLLPIIDFDIDKMKALDMIDRLDDIRKPSSISKT</sequence>
<protein>
    <recommendedName>
        <fullName evidence="7">Deoxynucleoside kinase domain-containing protein</fullName>
    </recommendedName>
</protein>
<dbReference type="InterPro" id="IPR045021">
    <property type="entry name" value="PSI1/2/3"/>
</dbReference>
<dbReference type="PANTHER" id="PTHR31730:SF32">
    <property type="entry name" value="PROTEIN PSK SIMULATOR 1"/>
    <property type="match status" value="1"/>
</dbReference>
<evidence type="ECO:0000313" key="5">
    <source>
        <dbReference type="EMBL" id="KAJ8493442.1"/>
    </source>
</evidence>
<gene>
    <name evidence="5" type="ORF">OPV22_015163</name>
</gene>
<name>A0AAV8R9P6_ENSVE</name>
<feature type="compositionally biased region" description="Low complexity" evidence="1">
    <location>
        <begin position="1158"/>
        <end position="1168"/>
    </location>
</feature>
<dbReference type="PANTHER" id="PTHR31730">
    <property type="entry name" value="OS01G0873900 PROTEIN"/>
    <property type="match status" value="1"/>
</dbReference>
<feature type="compositionally biased region" description="Acidic residues" evidence="1">
    <location>
        <begin position="105"/>
        <end position="118"/>
    </location>
</feature>
<dbReference type="Pfam" id="PF11961">
    <property type="entry name" value="DUF3475"/>
    <property type="match status" value="1"/>
</dbReference>
<evidence type="ECO:0000259" key="4">
    <source>
        <dbReference type="Pfam" id="PF11961"/>
    </source>
</evidence>
<feature type="domain" description="DUF3475" evidence="4">
    <location>
        <begin position="715"/>
        <end position="771"/>
    </location>
</feature>
<dbReference type="Gene3D" id="3.40.50.300">
    <property type="entry name" value="P-loop containing nucleotide triphosphate hydrolases"/>
    <property type="match status" value="1"/>
</dbReference>